<dbReference type="InterPro" id="IPR036396">
    <property type="entry name" value="Cyt_P450_sf"/>
</dbReference>
<dbReference type="GO" id="GO:0005506">
    <property type="term" value="F:iron ion binding"/>
    <property type="evidence" value="ECO:0007669"/>
    <property type="project" value="InterPro"/>
</dbReference>
<feature type="compositionally biased region" description="Low complexity" evidence="1">
    <location>
        <begin position="197"/>
        <end position="210"/>
    </location>
</feature>
<dbReference type="Pfam" id="PF00067">
    <property type="entry name" value="p450"/>
    <property type="match status" value="1"/>
</dbReference>
<name>A0A834YER4_TETSI</name>
<dbReference type="GO" id="GO:0020037">
    <property type="term" value="F:heme binding"/>
    <property type="evidence" value="ECO:0007669"/>
    <property type="project" value="InterPro"/>
</dbReference>
<dbReference type="PANTHER" id="PTHR24299:SF59">
    <property type="entry name" value="CYTOCHROME P450 SUPERFAMILY PROTEIN"/>
    <property type="match status" value="1"/>
</dbReference>
<evidence type="ECO:0008006" key="4">
    <source>
        <dbReference type="Google" id="ProtNLM"/>
    </source>
</evidence>
<dbReference type="OrthoDB" id="2789670at2759"/>
<protein>
    <recommendedName>
        <fullName evidence="4">Cytochrome P450</fullName>
    </recommendedName>
</protein>
<dbReference type="AlphaFoldDB" id="A0A834YER4"/>
<feature type="region of interest" description="Disordered" evidence="1">
    <location>
        <begin position="197"/>
        <end position="217"/>
    </location>
</feature>
<dbReference type="EMBL" id="JABCRI010000021">
    <property type="protein sequence ID" value="KAF8380388.1"/>
    <property type="molecule type" value="Genomic_DNA"/>
</dbReference>
<keyword evidence="3" id="KW-1185">Reference proteome</keyword>
<organism evidence="2 3">
    <name type="scientific">Tetracentron sinense</name>
    <name type="common">Spur-leaf</name>
    <dbReference type="NCBI Taxonomy" id="13715"/>
    <lineage>
        <taxon>Eukaryota</taxon>
        <taxon>Viridiplantae</taxon>
        <taxon>Streptophyta</taxon>
        <taxon>Embryophyta</taxon>
        <taxon>Tracheophyta</taxon>
        <taxon>Spermatophyta</taxon>
        <taxon>Magnoliopsida</taxon>
        <taxon>Trochodendrales</taxon>
        <taxon>Trochodendraceae</taxon>
        <taxon>Tetracentron</taxon>
    </lineage>
</organism>
<accession>A0A834YER4</accession>
<dbReference type="InterPro" id="IPR001128">
    <property type="entry name" value="Cyt_P450"/>
</dbReference>
<dbReference type="Gene3D" id="1.10.630.10">
    <property type="entry name" value="Cytochrome P450"/>
    <property type="match status" value="1"/>
</dbReference>
<evidence type="ECO:0000313" key="3">
    <source>
        <dbReference type="Proteomes" id="UP000655225"/>
    </source>
</evidence>
<evidence type="ECO:0000313" key="2">
    <source>
        <dbReference type="EMBL" id="KAF8380388.1"/>
    </source>
</evidence>
<sequence>MMWLSWLNGEEGIFDMGIEEEDEATGVNIEISILLKEGDKVHINTTIISEEQPTTVVGITLHDSLKTMEITVVAMFFNDFLMIMGIDLNKLTTEISNHKSLHPFARFVNVVVILHLSVATGSIRPINLLQSLKTLLLSLFRTLQMQSDALASSEQLISQAKPPIPAAIPPNISTEEAPPLAPSSCVPLISQDWSLASSCSSDTPPSTSLDLESNEFKSRQTTTRPVPLLIIGSLFKLGNQPHRSLTELAKTYGPLMTLKLGHIATVVVSSSSIAKEVLQKNDLAFANQTIPDAVGALNYYKVSMVWLSVSTWWRNLRKNCNEQMFTT</sequence>
<dbReference type="Proteomes" id="UP000655225">
    <property type="component" value="Unassembled WGS sequence"/>
</dbReference>
<dbReference type="GO" id="GO:0016705">
    <property type="term" value="F:oxidoreductase activity, acting on paired donors, with incorporation or reduction of molecular oxygen"/>
    <property type="evidence" value="ECO:0007669"/>
    <property type="project" value="InterPro"/>
</dbReference>
<proteinExistence type="predicted"/>
<gene>
    <name evidence="2" type="ORF">HHK36_027873</name>
</gene>
<evidence type="ECO:0000256" key="1">
    <source>
        <dbReference type="SAM" id="MobiDB-lite"/>
    </source>
</evidence>
<dbReference type="GO" id="GO:0004497">
    <property type="term" value="F:monooxygenase activity"/>
    <property type="evidence" value="ECO:0007669"/>
    <property type="project" value="InterPro"/>
</dbReference>
<dbReference type="PANTHER" id="PTHR24299">
    <property type="entry name" value="CYTOCHROME P450 FAMILY 1"/>
    <property type="match status" value="1"/>
</dbReference>
<dbReference type="SUPFAM" id="SSF48264">
    <property type="entry name" value="Cytochrome P450"/>
    <property type="match status" value="1"/>
</dbReference>
<reference evidence="2 3" key="1">
    <citation type="submission" date="2020-04" db="EMBL/GenBank/DDBJ databases">
        <title>Plant Genome Project.</title>
        <authorList>
            <person name="Zhang R.-G."/>
        </authorList>
    </citation>
    <scope>NUCLEOTIDE SEQUENCE [LARGE SCALE GENOMIC DNA]</scope>
    <source>
        <strain evidence="2">YNK0</strain>
        <tissue evidence="2">Leaf</tissue>
    </source>
</reference>
<comment type="caution">
    <text evidence="2">The sequence shown here is derived from an EMBL/GenBank/DDBJ whole genome shotgun (WGS) entry which is preliminary data.</text>
</comment>